<organism evidence="3 4">
    <name type="scientific">Parasphingorhabdus marina DSM 22363</name>
    <dbReference type="NCBI Taxonomy" id="1123272"/>
    <lineage>
        <taxon>Bacteria</taxon>
        <taxon>Pseudomonadati</taxon>
        <taxon>Pseudomonadota</taxon>
        <taxon>Alphaproteobacteria</taxon>
        <taxon>Sphingomonadales</taxon>
        <taxon>Sphingomonadaceae</taxon>
        <taxon>Parasphingorhabdus</taxon>
    </lineage>
</organism>
<evidence type="ECO:0000313" key="4">
    <source>
        <dbReference type="Proteomes" id="UP000185192"/>
    </source>
</evidence>
<dbReference type="PANTHER" id="PTHR47572:SF4">
    <property type="entry name" value="LACTONASE DRP35"/>
    <property type="match status" value="1"/>
</dbReference>
<gene>
    <name evidence="3" type="ORF">SAMN02745824_1416</name>
</gene>
<dbReference type="InterPro" id="IPR011042">
    <property type="entry name" value="6-blade_b-propeller_TolB-like"/>
</dbReference>
<reference evidence="4" key="1">
    <citation type="submission" date="2016-11" db="EMBL/GenBank/DDBJ databases">
        <authorList>
            <person name="Varghese N."/>
            <person name="Submissions S."/>
        </authorList>
    </citation>
    <scope>NUCLEOTIDE SEQUENCE [LARGE SCALE GENOMIC DNA]</scope>
    <source>
        <strain evidence="4">DSM 22363</strain>
    </source>
</reference>
<evidence type="ECO:0000313" key="3">
    <source>
        <dbReference type="EMBL" id="SIN64620.1"/>
    </source>
</evidence>
<proteinExistence type="predicted"/>
<dbReference type="Gene3D" id="2.120.10.30">
    <property type="entry name" value="TolB, C-terminal domain"/>
    <property type="match status" value="1"/>
</dbReference>
<accession>A0A1N6D1D7</accession>
<dbReference type="SUPFAM" id="SSF63829">
    <property type="entry name" value="Calcium-dependent phosphotriesterase"/>
    <property type="match status" value="1"/>
</dbReference>
<keyword evidence="4" id="KW-1185">Reference proteome</keyword>
<evidence type="ECO:0000259" key="2">
    <source>
        <dbReference type="Pfam" id="PF08450"/>
    </source>
</evidence>
<dbReference type="PANTHER" id="PTHR47572">
    <property type="entry name" value="LIPOPROTEIN-RELATED"/>
    <property type="match status" value="1"/>
</dbReference>
<dbReference type="Pfam" id="PF08450">
    <property type="entry name" value="SGL"/>
    <property type="match status" value="1"/>
</dbReference>
<dbReference type="InterPro" id="IPR051262">
    <property type="entry name" value="SMP-30/CGR1_Lactonase"/>
</dbReference>
<feature type="domain" description="SMP-30/Gluconolactonase/LRE-like region" evidence="2">
    <location>
        <begin position="15"/>
        <end position="249"/>
    </location>
</feature>
<protein>
    <submittedName>
        <fullName evidence="3">Sugar lactone lactonase YvrE</fullName>
    </submittedName>
</protein>
<name>A0A1N6D1D7_9SPHN</name>
<dbReference type="AlphaFoldDB" id="A0A1N6D1D7"/>
<sequence length="272" mass="30043">MNEIETELIFDDLVFPECLRWRQGRLWFVDMYAGKLMSIVPGQTSVLHREQDTIFGGIGWLPDDRLILCDKTQREIIGPDGTHHADLSQFHDAPINDLISLPDGTAFVGEYGFNPAAGEKFARSNLYRVRPDGQCDIAADGLAFPNGMVLSADRRILFVAESYARQITRLEVHEDGTLSGRKTLVRFPEGGPDGISIDSSGNIWASLVGPKSVVRVTPEGQIDRNLSFSDQPYDVEVGENDSELFVATSGADFADLVAPPLPRLGKILRVRI</sequence>
<dbReference type="GO" id="GO:0016787">
    <property type="term" value="F:hydrolase activity"/>
    <property type="evidence" value="ECO:0007669"/>
    <property type="project" value="UniProtKB-KW"/>
</dbReference>
<dbReference type="EMBL" id="FSQW01000001">
    <property type="protein sequence ID" value="SIN64620.1"/>
    <property type="molecule type" value="Genomic_DNA"/>
</dbReference>
<dbReference type="OrthoDB" id="2633250at2"/>
<dbReference type="STRING" id="1123272.SAMN02745824_1416"/>
<dbReference type="InterPro" id="IPR013658">
    <property type="entry name" value="SGL"/>
</dbReference>
<evidence type="ECO:0000256" key="1">
    <source>
        <dbReference type="ARBA" id="ARBA00022801"/>
    </source>
</evidence>
<keyword evidence="1" id="KW-0378">Hydrolase</keyword>
<dbReference type="RefSeq" id="WP_074204333.1">
    <property type="nucleotide sequence ID" value="NZ_FSQW01000001.1"/>
</dbReference>
<dbReference type="Proteomes" id="UP000185192">
    <property type="component" value="Unassembled WGS sequence"/>
</dbReference>